<name>A0A101LZT3_PICGL</name>
<gene>
    <name evidence="1" type="ORF">ABT39_MTgene5409</name>
</gene>
<organism evidence="1">
    <name type="scientific">Picea glauca</name>
    <name type="common">White spruce</name>
    <name type="synonym">Pinus glauca</name>
    <dbReference type="NCBI Taxonomy" id="3330"/>
    <lineage>
        <taxon>Eukaryota</taxon>
        <taxon>Viridiplantae</taxon>
        <taxon>Streptophyta</taxon>
        <taxon>Embryophyta</taxon>
        <taxon>Tracheophyta</taxon>
        <taxon>Spermatophyta</taxon>
        <taxon>Pinopsida</taxon>
        <taxon>Pinidae</taxon>
        <taxon>Conifers I</taxon>
        <taxon>Pinales</taxon>
        <taxon>Pinaceae</taxon>
        <taxon>Picea</taxon>
    </lineage>
</organism>
<dbReference type="AlphaFoldDB" id="A0A101LZT3"/>
<accession>A0A101LZT3</accession>
<geneLocation type="mitochondrion" evidence="1"/>
<comment type="caution">
    <text evidence="1">The sequence shown here is derived from an EMBL/GenBank/DDBJ whole genome shotgun (WGS) entry which is preliminary data.</text>
</comment>
<proteinExistence type="predicted"/>
<reference evidence="1" key="1">
    <citation type="journal article" date="2015" name="Genome Biol. Evol.">
        <title>Organellar Genomes of White Spruce (Picea glauca): Assembly and Annotation.</title>
        <authorList>
            <person name="Jackman S.D."/>
            <person name="Warren R.L."/>
            <person name="Gibb E.A."/>
            <person name="Vandervalk B.P."/>
            <person name="Mohamadi H."/>
            <person name="Chu J."/>
            <person name="Raymond A."/>
            <person name="Pleasance S."/>
            <person name="Coope R."/>
            <person name="Wildung M.R."/>
            <person name="Ritland C.E."/>
            <person name="Bousquet J."/>
            <person name="Jones S.J."/>
            <person name="Bohlmann J."/>
            <person name="Birol I."/>
        </authorList>
    </citation>
    <scope>NUCLEOTIDE SEQUENCE [LARGE SCALE GENOMIC DNA]</scope>
    <source>
        <tissue evidence="1">Flushing bud</tissue>
    </source>
</reference>
<protein>
    <submittedName>
        <fullName evidence="1">Uncharacterized protein</fullName>
    </submittedName>
</protein>
<keyword evidence="1" id="KW-0496">Mitochondrion</keyword>
<evidence type="ECO:0000313" key="1">
    <source>
        <dbReference type="EMBL" id="KUM48409.1"/>
    </source>
</evidence>
<sequence>MSYRDRSEREHNHLLITSYLNRIVGFEVEPNPLNHYSKPIKCLSNKLRSNPLLIKSQFEQAFFRESNQRVRRRMNRCCKSS</sequence>
<dbReference type="EMBL" id="LKAM01000006">
    <property type="protein sequence ID" value="KUM48409.1"/>
    <property type="molecule type" value="Genomic_DNA"/>
</dbReference>